<protein>
    <submittedName>
        <fullName evidence="3">CPBP family intramembrane glutamic endopeptidase</fullName>
        <ecNumber evidence="3">3.4.-.-</ecNumber>
    </submittedName>
</protein>
<feature type="transmembrane region" description="Helical" evidence="1">
    <location>
        <begin position="220"/>
        <end position="245"/>
    </location>
</feature>
<name>A0ABW6IG68_9CYAN</name>
<keyword evidence="4" id="KW-1185">Reference proteome</keyword>
<feature type="transmembrane region" description="Helical" evidence="1">
    <location>
        <begin position="57"/>
        <end position="74"/>
    </location>
</feature>
<reference evidence="3 4" key="1">
    <citation type="submission" date="2024-10" db="EMBL/GenBank/DDBJ databases">
        <authorList>
            <person name="Ratan Roy A."/>
            <person name="Morales Sandoval P.H."/>
            <person name="De Los Santos Villalobos S."/>
            <person name="Chakraborty S."/>
            <person name="Mukherjee J."/>
        </authorList>
    </citation>
    <scope>NUCLEOTIDE SEQUENCE [LARGE SCALE GENOMIC DNA]</scope>
    <source>
        <strain evidence="3 4">S1</strain>
    </source>
</reference>
<feature type="transmembrane region" description="Helical" evidence="1">
    <location>
        <begin position="184"/>
        <end position="214"/>
    </location>
</feature>
<dbReference type="EC" id="3.4.-.-" evidence="3"/>
<dbReference type="PANTHER" id="PTHR36435">
    <property type="entry name" value="SLR1288 PROTEIN"/>
    <property type="match status" value="1"/>
</dbReference>
<evidence type="ECO:0000313" key="3">
    <source>
        <dbReference type="EMBL" id="MFE4107156.1"/>
    </source>
</evidence>
<dbReference type="EMBL" id="JBHZOL010000078">
    <property type="protein sequence ID" value="MFE4107156.1"/>
    <property type="molecule type" value="Genomic_DNA"/>
</dbReference>
<keyword evidence="1" id="KW-0812">Transmembrane</keyword>
<dbReference type="InterPro" id="IPR052710">
    <property type="entry name" value="CAAX_protease"/>
</dbReference>
<sequence length="292" mass="32534">MRQFLSMATLNPFRALKFRCILIGLIGAGFLFGLGLSLLETLGWLPFKAEDPVVQPILYLLLSLSLGPIVWWIGHRHRLQYRALIGTRPKQFSWTAAVVLTVALLIFSLGAFQLSFYGLSFVAPTLVEETLQQPPTLMTAETSLPGFYRSLMLLNVVVVAPVAEEFIFRALLLHRWGTKWGTPAAVVLSSVLFGVLHTNLVGLFVFGLVMALLYLKTRSLWAPIFCHMLNNVLAIALELLAAPGAETTLAEFRQSSWVGLILMAASAPWLLRFMLQNWSKTQEALPYFVNAK</sequence>
<feature type="transmembrane region" description="Helical" evidence="1">
    <location>
        <begin position="21"/>
        <end position="45"/>
    </location>
</feature>
<gene>
    <name evidence="3" type="ORF">ACFVKH_12745</name>
</gene>
<feature type="transmembrane region" description="Helical" evidence="1">
    <location>
        <begin position="257"/>
        <end position="275"/>
    </location>
</feature>
<dbReference type="Pfam" id="PF02517">
    <property type="entry name" value="Rce1-like"/>
    <property type="match status" value="1"/>
</dbReference>
<evidence type="ECO:0000256" key="1">
    <source>
        <dbReference type="SAM" id="Phobius"/>
    </source>
</evidence>
<proteinExistence type="predicted"/>
<keyword evidence="3" id="KW-0378">Hydrolase</keyword>
<feature type="domain" description="CAAX prenyl protease 2/Lysostaphin resistance protein A-like" evidence="2">
    <location>
        <begin position="151"/>
        <end position="233"/>
    </location>
</feature>
<keyword evidence="1" id="KW-0472">Membrane</keyword>
<accession>A0ABW6IG68</accession>
<dbReference type="GO" id="GO:0016787">
    <property type="term" value="F:hydrolase activity"/>
    <property type="evidence" value="ECO:0007669"/>
    <property type="project" value="UniProtKB-KW"/>
</dbReference>
<dbReference type="Proteomes" id="UP001600165">
    <property type="component" value="Unassembled WGS sequence"/>
</dbReference>
<evidence type="ECO:0000259" key="2">
    <source>
        <dbReference type="Pfam" id="PF02517"/>
    </source>
</evidence>
<keyword evidence="1" id="KW-1133">Transmembrane helix</keyword>
<comment type="caution">
    <text evidence="3">The sequence shown here is derived from an EMBL/GenBank/DDBJ whole genome shotgun (WGS) entry which is preliminary data.</text>
</comment>
<dbReference type="InterPro" id="IPR003675">
    <property type="entry name" value="Rce1/LyrA-like_dom"/>
</dbReference>
<organism evidence="3 4">
    <name type="scientific">Almyronema epifaneia S1</name>
    <dbReference type="NCBI Taxonomy" id="2991925"/>
    <lineage>
        <taxon>Bacteria</taxon>
        <taxon>Bacillati</taxon>
        <taxon>Cyanobacteriota</taxon>
        <taxon>Cyanophyceae</taxon>
        <taxon>Nodosilineales</taxon>
        <taxon>Nodosilineaceae</taxon>
        <taxon>Almyronema</taxon>
        <taxon>Almyronema epifaneia</taxon>
    </lineage>
</organism>
<evidence type="ECO:0000313" key="4">
    <source>
        <dbReference type="Proteomes" id="UP001600165"/>
    </source>
</evidence>
<dbReference type="PANTHER" id="PTHR36435:SF1">
    <property type="entry name" value="CAAX AMINO TERMINAL PROTEASE FAMILY PROTEIN"/>
    <property type="match status" value="1"/>
</dbReference>
<feature type="transmembrane region" description="Helical" evidence="1">
    <location>
        <begin position="94"/>
        <end position="127"/>
    </location>
</feature>